<name>A0A4R3KPZ1_9SPHI</name>
<dbReference type="NCBIfam" id="TIGR00212">
    <property type="entry name" value="hemC"/>
    <property type="match status" value="1"/>
</dbReference>
<dbReference type="PANTHER" id="PTHR11557:SF0">
    <property type="entry name" value="PORPHOBILINOGEN DEAMINASE"/>
    <property type="match status" value="1"/>
</dbReference>
<keyword evidence="5 8" id="KW-0808">Transferase</keyword>
<reference evidence="11 12" key="1">
    <citation type="submission" date="2019-03" db="EMBL/GenBank/DDBJ databases">
        <title>Genomic Encyclopedia of Type Strains, Phase IV (KMG-IV): sequencing the most valuable type-strain genomes for metagenomic binning, comparative biology and taxonomic classification.</title>
        <authorList>
            <person name="Goeker M."/>
        </authorList>
    </citation>
    <scope>NUCLEOTIDE SEQUENCE [LARGE SCALE GENOMIC DNA]</scope>
    <source>
        <strain evidence="11 12">DSM 21100</strain>
    </source>
</reference>
<dbReference type="GO" id="GO:0006782">
    <property type="term" value="P:protoporphyrinogen IX biosynthetic process"/>
    <property type="evidence" value="ECO:0007669"/>
    <property type="project" value="UniProtKB-UniRule"/>
</dbReference>
<evidence type="ECO:0000256" key="2">
    <source>
        <dbReference type="ARBA" id="ARBA00004735"/>
    </source>
</evidence>
<dbReference type="InterPro" id="IPR000860">
    <property type="entry name" value="HemC"/>
</dbReference>
<dbReference type="Gene3D" id="3.30.160.40">
    <property type="entry name" value="Porphobilinogen deaminase, C-terminal domain"/>
    <property type="match status" value="1"/>
</dbReference>
<dbReference type="OrthoDB" id="9810298at2"/>
<dbReference type="GO" id="GO:0004418">
    <property type="term" value="F:hydroxymethylbilane synthase activity"/>
    <property type="evidence" value="ECO:0007669"/>
    <property type="project" value="UniProtKB-UniRule"/>
</dbReference>
<feature type="domain" description="Porphobilinogen deaminase N-terminal" evidence="9">
    <location>
        <begin position="5"/>
        <end position="216"/>
    </location>
</feature>
<dbReference type="Proteomes" id="UP000295807">
    <property type="component" value="Unassembled WGS sequence"/>
</dbReference>
<dbReference type="InterPro" id="IPR022417">
    <property type="entry name" value="Porphobilin_deaminase_N"/>
</dbReference>
<dbReference type="PRINTS" id="PR00151">
    <property type="entry name" value="PORPHBDMNASE"/>
</dbReference>
<evidence type="ECO:0000256" key="6">
    <source>
        <dbReference type="ARBA" id="ARBA00023244"/>
    </source>
</evidence>
<dbReference type="EC" id="2.5.1.61" evidence="8"/>
<sequence>MQRTIIIGTRGSELALWQANHVKDELAAVGVEAEIRIIKTQGDSFINLTFSKLVGKGFFTKELEDELLAGSIDLAVHSHKDLPTEQPPGLVIAAVSQREEPFEVLLIHPDGVDITRQFSLRERAIVGSSSARRRSQLLAYRPDIELSDIRGNVPTRVQKLRDGEYDAILLAKAGLKRLQVDLSGLHVEELAPQEIVPAAAQGVLALQIREEDTELAKILEKIHHPEVKDTIRVEREVLHLFEGGCRMPIGAYCVKENGEYLVWVSRAGNDDDYPVRYHTRAYDTEGLARRIVDKYLKKEKAIKSVFITREVSEDSYFYRALSKQGLEITGSSMIRTFPVITTFSSSILKRVDWIFFSSRNAVDYFFRLKPLIPKKTKIGVMGRGSESELRENGREPAFVGTSADTARVAREFSREAAGTTVLFPAAKDSLRAIQRELGNDIRIIDLPIYETVANEDADASGADVLIFTSPSNVEAYLGPYLIDAHQKVIAIGKSTGQKLEEFGVSNYLVPYSPDEVGLAEIVFELV</sequence>
<keyword evidence="12" id="KW-1185">Reference proteome</keyword>
<feature type="modified residue" description="S-(dipyrrolylmethanemethyl)cysteine" evidence="8">
    <location>
        <position position="245"/>
    </location>
</feature>
<dbReference type="HAMAP" id="MF_00260">
    <property type="entry name" value="Porphobil_deam"/>
    <property type="match status" value="1"/>
</dbReference>
<dbReference type="EMBL" id="SMAD01000008">
    <property type="protein sequence ID" value="TCS86217.1"/>
    <property type="molecule type" value="Genomic_DNA"/>
</dbReference>
<dbReference type="SUPFAM" id="SSF53850">
    <property type="entry name" value="Periplasmic binding protein-like II"/>
    <property type="match status" value="1"/>
</dbReference>
<accession>A0A4R3KPZ1</accession>
<comment type="catalytic activity">
    <reaction evidence="7 8">
        <text>4 porphobilinogen + H2O = hydroxymethylbilane + 4 NH4(+)</text>
        <dbReference type="Rhea" id="RHEA:13185"/>
        <dbReference type="ChEBI" id="CHEBI:15377"/>
        <dbReference type="ChEBI" id="CHEBI:28938"/>
        <dbReference type="ChEBI" id="CHEBI:57845"/>
        <dbReference type="ChEBI" id="CHEBI:58126"/>
        <dbReference type="EC" id="2.5.1.61"/>
    </reaction>
</comment>
<dbReference type="Gene3D" id="3.40.50.10090">
    <property type="match status" value="2"/>
</dbReference>
<dbReference type="SUPFAM" id="SSF69618">
    <property type="entry name" value="HemD-like"/>
    <property type="match status" value="1"/>
</dbReference>
<comment type="function">
    <text evidence="1 8">Tetrapolymerization of the monopyrrole PBG into the hydroxymethylbilane pre-uroporphyrinogen in several discrete steps.</text>
</comment>
<comment type="similarity">
    <text evidence="3 8">Belongs to the HMBS family.</text>
</comment>
<dbReference type="InterPro" id="IPR036108">
    <property type="entry name" value="4pyrrol_syn_uPrphyn_synt_sf"/>
</dbReference>
<dbReference type="GO" id="GO:0005737">
    <property type="term" value="C:cytoplasm"/>
    <property type="evidence" value="ECO:0007669"/>
    <property type="project" value="UniProtKB-UniRule"/>
</dbReference>
<comment type="pathway">
    <text evidence="2">Porphyrin-containing compound metabolism; protoporphyrin-IX biosynthesis; coproporphyrinogen-III from 5-aminolevulinate: step 2/4.</text>
</comment>
<organism evidence="11 12">
    <name type="scientific">Anseongella ginsenosidimutans</name>
    <dbReference type="NCBI Taxonomy" id="496056"/>
    <lineage>
        <taxon>Bacteria</taxon>
        <taxon>Pseudomonadati</taxon>
        <taxon>Bacteroidota</taxon>
        <taxon>Sphingobacteriia</taxon>
        <taxon>Sphingobacteriales</taxon>
        <taxon>Sphingobacteriaceae</taxon>
        <taxon>Anseongella</taxon>
    </lineage>
</organism>
<comment type="miscellaneous">
    <text evidence="8">The porphobilinogen subunits are added to the dipyrromethane group.</text>
</comment>
<dbReference type="InterPro" id="IPR036803">
    <property type="entry name" value="Porphobilinogen_deaminase_C_sf"/>
</dbReference>
<dbReference type="Pfam" id="PF02602">
    <property type="entry name" value="HEM4"/>
    <property type="match status" value="1"/>
</dbReference>
<dbReference type="Gene3D" id="3.40.190.10">
    <property type="entry name" value="Periplasmic binding protein-like II"/>
    <property type="match status" value="2"/>
</dbReference>
<dbReference type="PANTHER" id="PTHR11557">
    <property type="entry name" value="PORPHOBILINOGEN DEAMINASE"/>
    <property type="match status" value="1"/>
</dbReference>
<dbReference type="RefSeq" id="WP_132129626.1">
    <property type="nucleotide sequence ID" value="NZ_CP042432.1"/>
</dbReference>
<comment type="cofactor">
    <cofactor evidence="8">
        <name>dipyrromethane</name>
        <dbReference type="ChEBI" id="CHEBI:60342"/>
    </cofactor>
    <text evidence="8">Binds 1 dipyrromethane group covalently.</text>
</comment>
<evidence type="ECO:0000256" key="4">
    <source>
        <dbReference type="ARBA" id="ARBA00011245"/>
    </source>
</evidence>
<proteinExistence type="inferred from homology"/>
<evidence type="ECO:0000256" key="5">
    <source>
        <dbReference type="ARBA" id="ARBA00022679"/>
    </source>
</evidence>
<dbReference type="CDD" id="cd06578">
    <property type="entry name" value="HemD"/>
    <property type="match status" value="1"/>
</dbReference>
<evidence type="ECO:0000256" key="8">
    <source>
        <dbReference type="HAMAP-Rule" id="MF_00260"/>
    </source>
</evidence>
<comment type="caution">
    <text evidence="11">The sequence shown here is derived from an EMBL/GenBank/DDBJ whole genome shotgun (WGS) entry which is preliminary data.</text>
</comment>
<dbReference type="Pfam" id="PF01379">
    <property type="entry name" value="Porphobil_deam"/>
    <property type="match status" value="1"/>
</dbReference>
<dbReference type="FunFam" id="3.40.190.10:FF:000005">
    <property type="entry name" value="Porphobilinogen deaminase"/>
    <property type="match status" value="1"/>
</dbReference>
<protein>
    <recommendedName>
        <fullName evidence="8">Porphobilinogen deaminase</fullName>
        <shortName evidence="8">PBG</shortName>
        <ecNumber evidence="8">2.5.1.61</ecNumber>
    </recommendedName>
    <alternativeName>
        <fullName evidence="8">Hydroxymethylbilane synthase</fullName>
        <shortName evidence="8">HMBS</shortName>
    </alternativeName>
    <alternativeName>
        <fullName evidence="8">Pre-uroporphyrinogen synthase</fullName>
    </alternativeName>
</protein>
<evidence type="ECO:0000259" key="10">
    <source>
        <dbReference type="Pfam" id="PF02602"/>
    </source>
</evidence>
<dbReference type="GO" id="GO:0004852">
    <property type="term" value="F:uroporphyrinogen-III synthase activity"/>
    <property type="evidence" value="ECO:0007669"/>
    <property type="project" value="InterPro"/>
</dbReference>
<evidence type="ECO:0000256" key="1">
    <source>
        <dbReference type="ARBA" id="ARBA00002869"/>
    </source>
</evidence>
<dbReference type="InterPro" id="IPR003754">
    <property type="entry name" value="4pyrrol_synth_uPrphyn_synth"/>
</dbReference>
<gene>
    <name evidence="8" type="primary">hemC</name>
    <name evidence="11" type="ORF">EDD80_1088</name>
</gene>
<evidence type="ECO:0000313" key="11">
    <source>
        <dbReference type="EMBL" id="TCS86217.1"/>
    </source>
</evidence>
<comment type="subunit">
    <text evidence="4 8">Monomer.</text>
</comment>
<dbReference type="AlphaFoldDB" id="A0A4R3KPZ1"/>
<evidence type="ECO:0000256" key="3">
    <source>
        <dbReference type="ARBA" id="ARBA00005638"/>
    </source>
</evidence>
<keyword evidence="6 8" id="KW-0627">Porphyrin biosynthesis</keyword>
<evidence type="ECO:0000313" key="12">
    <source>
        <dbReference type="Proteomes" id="UP000295807"/>
    </source>
</evidence>
<dbReference type="SUPFAM" id="SSF54782">
    <property type="entry name" value="Porphobilinogen deaminase (hydroxymethylbilane synthase), C-terminal domain"/>
    <property type="match status" value="1"/>
</dbReference>
<evidence type="ECO:0000259" key="9">
    <source>
        <dbReference type="Pfam" id="PF01379"/>
    </source>
</evidence>
<evidence type="ECO:0000256" key="7">
    <source>
        <dbReference type="ARBA" id="ARBA00048169"/>
    </source>
</evidence>
<feature type="domain" description="Tetrapyrrole biosynthesis uroporphyrinogen III synthase" evidence="10">
    <location>
        <begin position="319"/>
        <end position="518"/>
    </location>
</feature>